<feature type="compositionally biased region" description="Low complexity" evidence="1">
    <location>
        <begin position="116"/>
        <end position="135"/>
    </location>
</feature>
<name>A0A161QSA5_9BRAD</name>
<dbReference type="RefSeq" id="WP_068731024.1">
    <property type="nucleotide sequence ID" value="NZ_LVYV01000004.1"/>
</dbReference>
<dbReference type="EMBL" id="LVYV01000004">
    <property type="protein sequence ID" value="KZD24324.1"/>
    <property type="molecule type" value="Genomic_DNA"/>
</dbReference>
<feature type="region of interest" description="Disordered" evidence="1">
    <location>
        <begin position="42"/>
        <end position="183"/>
    </location>
</feature>
<feature type="compositionally biased region" description="Low complexity" evidence="1">
    <location>
        <begin position="78"/>
        <end position="87"/>
    </location>
</feature>
<proteinExistence type="predicted"/>
<evidence type="ECO:0000256" key="2">
    <source>
        <dbReference type="SAM" id="SignalP"/>
    </source>
</evidence>
<organism evidence="3 4">
    <name type="scientific">Tardiphaga robiniae</name>
    <dbReference type="NCBI Taxonomy" id="943830"/>
    <lineage>
        <taxon>Bacteria</taxon>
        <taxon>Pseudomonadati</taxon>
        <taxon>Pseudomonadota</taxon>
        <taxon>Alphaproteobacteria</taxon>
        <taxon>Hyphomicrobiales</taxon>
        <taxon>Nitrobacteraceae</taxon>
        <taxon>Tardiphaga</taxon>
    </lineage>
</organism>
<evidence type="ECO:0000313" key="3">
    <source>
        <dbReference type="EMBL" id="KZD24324.1"/>
    </source>
</evidence>
<keyword evidence="4" id="KW-1185">Reference proteome</keyword>
<sequence length="183" mass="18793">MRPMQRLVSAAVLIALSSALAGCGSMTGWDPSDMLDFLDTKKKLPGDRKPVFPDGVPGLEQGVPRDLYKENVERQRAQEAAPVAAAPLQPPPGAPEPQGRKAKGRGTVQVGTVRQDGAAPAAPDAAVAEEGSTAAAPPPPQGKKVARRRSTTAPPPDEPAAAAPAQQATTPFPAPVPSGSFSR</sequence>
<comment type="caution">
    <text evidence="3">The sequence shown here is derived from an EMBL/GenBank/DDBJ whole genome shotgun (WGS) entry which is preliminary data.</text>
</comment>
<feature type="compositionally biased region" description="Basic and acidic residues" evidence="1">
    <location>
        <begin position="66"/>
        <end position="77"/>
    </location>
</feature>
<feature type="compositionally biased region" description="Basic and acidic residues" evidence="1">
    <location>
        <begin position="42"/>
        <end position="51"/>
    </location>
</feature>
<dbReference type="STRING" id="943830.A4A58_22860"/>
<feature type="compositionally biased region" description="Low complexity" evidence="1">
    <location>
        <begin position="159"/>
        <end position="171"/>
    </location>
</feature>
<evidence type="ECO:0000313" key="4">
    <source>
        <dbReference type="Proteomes" id="UP000076574"/>
    </source>
</evidence>
<gene>
    <name evidence="3" type="ORF">A4A58_22860</name>
</gene>
<dbReference type="OrthoDB" id="8247660at2"/>
<accession>A0A161QSA5</accession>
<feature type="chain" id="PRO_5007825481" evidence="2">
    <location>
        <begin position="22"/>
        <end position="183"/>
    </location>
</feature>
<dbReference type="AlphaFoldDB" id="A0A161QSA5"/>
<reference evidence="3 4" key="1">
    <citation type="submission" date="2016-03" db="EMBL/GenBank/DDBJ databases">
        <title>Microsymbionts genomes from the relict species Vavilovia formosa (Stev.) Fed.</title>
        <authorList>
            <person name="Kopat V."/>
            <person name="Chirak E."/>
            <person name="Kimeklis A."/>
            <person name="Andronov E."/>
        </authorList>
    </citation>
    <scope>NUCLEOTIDE SEQUENCE [LARGE SCALE GENOMIC DNA]</scope>
    <source>
        <strain evidence="3 4">Vaf07</strain>
    </source>
</reference>
<dbReference type="PROSITE" id="PS51257">
    <property type="entry name" value="PROKAR_LIPOPROTEIN"/>
    <property type="match status" value="1"/>
</dbReference>
<feature type="signal peptide" evidence="2">
    <location>
        <begin position="1"/>
        <end position="21"/>
    </location>
</feature>
<evidence type="ECO:0000256" key="1">
    <source>
        <dbReference type="SAM" id="MobiDB-lite"/>
    </source>
</evidence>
<keyword evidence="2" id="KW-0732">Signal</keyword>
<protein>
    <submittedName>
        <fullName evidence="3">Uncharacterized protein</fullName>
    </submittedName>
</protein>
<dbReference type="Proteomes" id="UP000076574">
    <property type="component" value="Unassembled WGS sequence"/>
</dbReference>